<evidence type="ECO:0000256" key="6">
    <source>
        <dbReference type="SAM" id="MobiDB-lite"/>
    </source>
</evidence>
<dbReference type="Gene3D" id="1.20.920.10">
    <property type="entry name" value="Bromodomain-like"/>
    <property type="match status" value="1"/>
</dbReference>
<dbReference type="PROSITE" id="PS50812">
    <property type="entry name" value="PWWP"/>
    <property type="match status" value="1"/>
</dbReference>
<evidence type="ECO:0000256" key="1">
    <source>
        <dbReference type="ARBA" id="ARBA00022723"/>
    </source>
</evidence>
<keyword evidence="1" id="KW-0479">Metal-binding</keyword>
<keyword evidence="4" id="KW-0103">Bromodomain</keyword>
<feature type="region of interest" description="Disordered" evidence="6">
    <location>
        <begin position="206"/>
        <end position="227"/>
    </location>
</feature>
<organism evidence="9 10">
    <name type="scientific">Drosophila busckii</name>
    <name type="common">Fruit fly</name>
    <dbReference type="NCBI Taxonomy" id="30019"/>
    <lineage>
        <taxon>Eukaryota</taxon>
        <taxon>Metazoa</taxon>
        <taxon>Ecdysozoa</taxon>
        <taxon>Arthropoda</taxon>
        <taxon>Hexapoda</taxon>
        <taxon>Insecta</taxon>
        <taxon>Pterygota</taxon>
        <taxon>Neoptera</taxon>
        <taxon>Endopterygota</taxon>
        <taxon>Diptera</taxon>
        <taxon>Brachycera</taxon>
        <taxon>Muscomorpha</taxon>
        <taxon>Ephydroidea</taxon>
        <taxon>Drosophilidae</taxon>
        <taxon>Drosophila</taxon>
    </lineage>
</organism>
<name>A0A0M4EUZ7_DROBS</name>
<evidence type="ECO:0000313" key="9">
    <source>
        <dbReference type="EMBL" id="ALC41357.1"/>
    </source>
</evidence>
<evidence type="ECO:0000256" key="2">
    <source>
        <dbReference type="ARBA" id="ARBA00022771"/>
    </source>
</evidence>
<dbReference type="OrthoDB" id="6272564at2759"/>
<proteinExistence type="predicted"/>
<dbReference type="InterPro" id="IPR047268">
    <property type="entry name" value="PWWP_BS69"/>
</dbReference>
<dbReference type="GO" id="GO:0003714">
    <property type="term" value="F:transcription corepressor activity"/>
    <property type="evidence" value="ECO:0007669"/>
    <property type="project" value="InterPro"/>
</dbReference>
<accession>A0A0M4EUZ7</accession>
<dbReference type="GO" id="GO:0008270">
    <property type="term" value="F:zinc ion binding"/>
    <property type="evidence" value="ECO:0007669"/>
    <property type="project" value="UniProtKB-KW"/>
</dbReference>
<evidence type="ECO:0000313" key="10">
    <source>
        <dbReference type="Proteomes" id="UP000494163"/>
    </source>
</evidence>
<feature type="domain" description="PWWP" evidence="7">
    <location>
        <begin position="382"/>
        <end position="436"/>
    </location>
</feature>
<dbReference type="PROSITE" id="PS50865">
    <property type="entry name" value="ZF_MYND_2"/>
    <property type="match status" value="1"/>
</dbReference>
<keyword evidence="10" id="KW-1185">Reference proteome</keyword>
<feature type="region of interest" description="Disordered" evidence="6">
    <location>
        <begin position="525"/>
        <end position="546"/>
    </location>
</feature>
<dbReference type="SMR" id="A0A0M4EUZ7"/>
<sequence>MSRNFPPLAVPIWMQKLKNGAYISKQGLERCLLPFMKEGEATQAVDNAMKLGILVPKAKGNGNRILLCFSQKVTKPLTKDPYCFECHLSGTTRLKKCAACVRSFHVACQRKDPHRPNYAVPSDRGQPHQFPLNESDVEQAIAQEDSEESDNETPMPEPAVLIEPPPQIEVDYNCNISSMSRQSLKHEDYSDNDVYFVSEQPARKRRRASSYIKNEDVHSNESSDELDHCTPCRLLKLPSLLNPPHVTTDELNCLLGYSWQKHQSWLKKDVRKHISKHWGEHDATLVKSVLFTNDVLGLSDIAQSIQTHKFKQLCELLIDLLDLQHNIGVFFGTKCEIYNATKWLLRDITHDIREIRRCSDCYRYSNEANRSTLWFAKPCTQRHELVYAKQQGSPYWPAKVIRVMTKNCNIYDVRFFGGSHGRALLSHRKIRPIDADLSALNQKLKNSRALHMALRELHCHKMLLHQPMYLFNFYADPQEAQMLIDRTLSHYMDIARPATPALSRKRKATTAIARVQPSRRCSTATRPEAFSEINSSTTSSSPTFENSTQMAHNELVQEVFILNSQLNRVNNELTAVKQDLNAVKRQRWCQHCLKSAKFDCCFAASYCSQECQRLNKRLHQGSCHLKGRRAIQNRL</sequence>
<dbReference type="Pfam" id="PF00855">
    <property type="entry name" value="PWWP"/>
    <property type="match status" value="1"/>
</dbReference>
<evidence type="ECO:0000259" key="7">
    <source>
        <dbReference type="PROSITE" id="PS50812"/>
    </source>
</evidence>
<reference evidence="9 10" key="1">
    <citation type="submission" date="2015-08" db="EMBL/GenBank/DDBJ databases">
        <title>Ancestral chromatin configuration constrains chromatin evolution on differentiating sex chromosomes in Drosophila.</title>
        <authorList>
            <person name="Zhou Q."/>
            <person name="Bachtrog D."/>
        </authorList>
    </citation>
    <scope>NUCLEOTIDE SEQUENCE [LARGE SCALE GENOMIC DNA]</scope>
    <source>
        <tissue evidence="9">Whole larvae</tissue>
    </source>
</reference>
<dbReference type="STRING" id="30019.A0A0M4EUZ7"/>
<evidence type="ECO:0000256" key="4">
    <source>
        <dbReference type="ARBA" id="ARBA00023117"/>
    </source>
</evidence>
<dbReference type="AlphaFoldDB" id="A0A0M4EUZ7"/>
<dbReference type="InterPro" id="IPR000313">
    <property type="entry name" value="PWWP_dom"/>
</dbReference>
<dbReference type="SUPFAM" id="SSF63748">
    <property type="entry name" value="Tudor/PWWP/MBT"/>
    <property type="match status" value="1"/>
</dbReference>
<dbReference type="EMBL" id="CP012524">
    <property type="protein sequence ID" value="ALC41357.1"/>
    <property type="molecule type" value="Genomic_DNA"/>
</dbReference>
<evidence type="ECO:0000259" key="8">
    <source>
        <dbReference type="PROSITE" id="PS50865"/>
    </source>
</evidence>
<dbReference type="PANTHER" id="PTHR46379:SF1">
    <property type="entry name" value="ZINC FINGER MYND DOMAIN-CONTAINING PROTEIN 11"/>
    <property type="match status" value="1"/>
</dbReference>
<dbReference type="PANTHER" id="PTHR46379">
    <property type="entry name" value="ZINC FINGER MYND DOMAIN-CONTAINING"/>
    <property type="match status" value="1"/>
</dbReference>
<keyword evidence="3" id="KW-0862">Zinc</keyword>
<feature type="region of interest" description="Disordered" evidence="6">
    <location>
        <begin position="112"/>
        <end position="131"/>
    </location>
</feature>
<evidence type="ECO:0000256" key="3">
    <source>
        <dbReference type="ARBA" id="ARBA00022833"/>
    </source>
</evidence>
<gene>
    <name evidence="9" type="ORF">Dbus_chr2Rg936</name>
</gene>
<dbReference type="OMA" id="SDKGQPY"/>
<dbReference type="InterPro" id="IPR047269">
    <property type="entry name" value="ZMY11"/>
</dbReference>
<feature type="compositionally biased region" description="Low complexity" evidence="6">
    <location>
        <begin position="530"/>
        <end position="546"/>
    </location>
</feature>
<dbReference type="Proteomes" id="UP000494163">
    <property type="component" value="Chromosome 2R"/>
</dbReference>
<dbReference type="GO" id="GO:0034243">
    <property type="term" value="P:regulation of transcription elongation by RNA polymerase II"/>
    <property type="evidence" value="ECO:0007669"/>
    <property type="project" value="InterPro"/>
</dbReference>
<dbReference type="Pfam" id="PF24324">
    <property type="entry name" value="MYND_ZMYND11_ZMYD8"/>
    <property type="match status" value="1"/>
</dbReference>
<dbReference type="Gene3D" id="2.30.30.140">
    <property type="match status" value="1"/>
</dbReference>
<dbReference type="InterPro" id="IPR057053">
    <property type="entry name" value="MYND_ZMYND11_ZMYD8"/>
</dbReference>
<evidence type="ECO:0000256" key="5">
    <source>
        <dbReference type="PROSITE-ProRule" id="PRU00134"/>
    </source>
</evidence>
<protein>
    <submittedName>
        <fullName evidence="9">CG8569</fullName>
    </submittedName>
</protein>
<feature type="region of interest" description="Disordered" evidence="6">
    <location>
        <begin position="141"/>
        <end position="161"/>
    </location>
</feature>
<feature type="compositionally biased region" description="Basic and acidic residues" evidence="6">
    <location>
        <begin position="213"/>
        <end position="227"/>
    </location>
</feature>
<dbReference type="CDD" id="cd20159">
    <property type="entry name" value="PWWP_BS69"/>
    <property type="match status" value="1"/>
</dbReference>
<dbReference type="InterPro" id="IPR002893">
    <property type="entry name" value="Znf_MYND"/>
</dbReference>
<dbReference type="InterPro" id="IPR036427">
    <property type="entry name" value="Bromodomain-like_sf"/>
</dbReference>
<dbReference type="SUPFAM" id="SSF144232">
    <property type="entry name" value="HIT/MYND zinc finger-like"/>
    <property type="match status" value="1"/>
</dbReference>
<dbReference type="GO" id="GO:0009966">
    <property type="term" value="P:regulation of signal transduction"/>
    <property type="evidence" value="ECO:0007669"/>
    <property type="project" value="TreeGrafter"/>
</dbReference>
<dbReference type="PROSITE" id="PS01360">
    <property type="entry name" value="ZF_MYND_1"/>
    <property type="match status" value="1"/>
</dbReference>
<keyword evidence="2 5" id="KW-0863">Zinc-finger</keyword>
<feature type="domain" description="MYND-type" evidence="8">
    <location>
        <begin position="589"/>
        <end position="623"/>
    </location>
</feature>
<dbReference type="GO" id="GO:0005634">
    <property type="term" value="C:nucleus"/>
    <property type="evidence" value="ECO:0007669"/>
    <property type="project" value="TreeGrafter"/>
</dbReference>